<sequence length="380" mass="42815">MFETNNTETYFGQSDLNRVSFLRHDEDFIRQTLTHKSTVVIPFIKGEALLSDNDLLTVTVSEDAAMRHVIETMIPLLNTKESRLDASGVSLTFLGLLESTSTDFLTYKDEYKGIPYYGINFVVDEKTIIKPKDIATFEKYSQLLRGPSLFELANGAASLYSHAKMYLDWLTKYKFCPGCGSVIYPIDAGTKLRCSNEDMNVKCDVRDHKVNNICFPRTDPVVIIAIVSRDFSKVCIARSKRKYHDVVLYGLVAGFMECSETVEHAAAREIWEETGMKCDEVSMVCTQPWPPVNLMIGCIGFVDFNGVNEKIDLGHDPELAEAQWVDTEELMEAHANYKGGMIVPFRDGSYLPGNTAVAYQLVDYVAEQYKKLQGKSQCNL</sequence>
<evidence type="ECO:0000256" key="6">
    <source>
        <dbReference type="ARBA" id="ARBA00022801"/>
    </source>
</evidence>
<dbReference type="InterPro" id="IPR015797">
    <property type="entry name" value="NUDIX_hydrolase-like_dom_sf"/>
</dbReference>
<evidence type="ECO:0000313" key="12">
    <source>
        <dbReference type="Proteomes" id="UP000001640"/>
    </source>
</evidence>
<feature type="domain" description="Nudix hydrolase" evidence="10">
    <location>
        <begin position="216"/>
        <end position="347"/>
    </location>
</feature>
<dbReference type="GO" id="GO:0006742">
    <property type="term" value="P:NADP+ catabolic process"/>
    <property type="evidence" value="ECO:0007669"/>
    <property type="project" value="TreeGrafter"/>
</dbReference>
<evidence type="ECO:0000256" key="4">
    <source>
        <dbReference type="ARBA" id="ARBA00012381"/>
    </source>
</evidence>
<keyword evidence="7" id="KW-0460">Magnesium</keyword>
<evidence type="ECO:0000256" key="7">
    <source>
        <dbReference type="ARBA" id="ARBA00022842"/>
    </source>
</evidence>
<comment type="catalytic activity">
    <reaction evidence="9">
        <text>a 5'-end NAD(+)-phospho-ribonucleoside in mRNA + H2O = a 5'-end phospho-adenosine-phospho-ribonucleoside in mRNA + beta-nicotinamide D-ribonucleotide + 2 H(+)</text>
        <dbReference type="Rhea" id="RHEA:60876"/>
        <dbReference type="Rhea" id="RHEA-COMP:15698"/>
        <dbReference type="Rhea" id="RHEA-COMP:15719"/>
        <dbReference type="ChEBI" id="CHEBI:14649"/>
        <dbReference type="ChEBI" id="CHEBI:15377"/>
        <dbReference type="ChEBI" id="CHEBI:15378"/>
        <dbReference type="ChEBI" id="CHEBI:144029"/>
        <dbReference type="ChEBI" id="CHEBI:144051"/>
    </reaction>
    <physiologicalReaction direction="left-to-right" evidence="9">
        <dbReference type="Rhea" id="RHEA:60877"/>
    </physiologicalReaction>
</comment>
<dbReference type="SUPFAM" id="SSF55811">
    <property type="entry name" value="Nudix"/>
    <property type="match status" value="1"/>
</dbReference>
<dbReference type="PANTHER" id="PTHR42904">
    <property type="entry name" value="NUDIX HYDROLASE, NUDC SUBFAMILY"/>
    <property type="match status" value="1"/>
</dbReference>
<keyword evidence="6" id="KW-0378">Hydrolase</keyword>
<dbReference type="InterPro" id="IPR050241">
    <property type="entry name" value="NAD-cap_RNA_hydrolase_NudC"/>
</dbReference>
<dbReference type="PROSITE" id="PS51462">
    <property type="entry name" value="NUDIX"/>
    <property type="match status" value="1"/>
</dbReference>
<evidence type="ECO:0000313" key="11">
    <source>
        <dbReference type="EMBL" id="CCC69998.1"/>
    </source>
</evidence>
<dbReference type="Proteomes" id="UP000001640">
    <property type="component" value="Chromosome 4"/>
</dbReference>
<keyword evidence="5" id="KW-0479">Metal-binding</keyword>
<accession>G0VEK7</accession>
<dbReference type="OMA" id="YSHAKMY"/>
<keyword evidence="12" id="KW-1185">Reference proteome</keyword>
<dbReference type="STRING" id="1064592.G0VEK7"/>
<organism evidence="11 12">
    <name type="scientific">Naumovozyma castellii</name>
    <name type="common">Yeast</name>
    <name type="synonym">Saccharomyces castellii</name>
    <dbReference type="NCBI Taxonomy" id="27288"/>
    <lineage>
        <taxon>Eukaryota</taxon>
        <taxon>Fungi</taxon>
        <taxon>Dikarya</taxon>
        <taxon>Ascomycota</taxon>
        <taxon>Saccharomycotina</taxon>
        <taxon>Saccharomycetes</taxon>
        <taxon>Saccharomycetales</taxon>
        <taxon>Saccharomycetaceae</taxon>
        <taxon>Naumovozyma</taxon>
    </lineage>
</organism>
<dbReference type="Gene3D" id="3.90.79.20">
    <property type="match status" value="1"/>
</dbReference>
<dbReference type="InterPro" id="IPR020084">
    <property type="entry name" value="NUDIX_hydrolase_CS"/>
</dbReference>
<dbReference type="InterPro" id="IPR049734">
    <property type="entry name" value="NudC-like_C"/>
</dbReference>
<dbReference type="AlphaFoldDB" id="G0VEK7"/>
<reference evidence="11 12" key="1">
    <citation type="journal article" date="2011" name="Proc. Natl. Acad. Sci. U.S.A.">
        <title>Evolutionary erosion of yeast sex chromosomes by mating-type switching accidents.</title>
        <authorList>
            <person name="Gordon J.L."/>
            <person name="Armisen D."/>
            <person name="Proux-Wera E."/>
            <person name="Oheigeartaigh S.S."/>
            <person name="Byrne K.P."/>
            <person name="Wolfe K.H."/>
        </authorList>
    </citation>
    <scope>NUCLEOTIDE SEQUENCE [LARGE SCALE GENOMIC DNA]</scope>
    <source>
        <strain evidence="12">ATCC 76901 / BCRC 22586 / CBS 4309 / NBRC 1992 / NRRL Y-12630</strain>
    </source>
</reference>
<dbReference type="FunCoup" id="G0VEK7">
    <property type="interactions" value="117"/>
</dbReference>
<name>G0VEK7_NAUCA</name>
<dbReference type="Gene3D" id="3.90.79.10">
    <property type="entry name" value="Nucleoside Triphosphate Pyrophosphohydrolase"/>
    <property type="match status" value="1"/>
</dbReference>
<reference key="2">
    <citation type="submission" date="2011-08" db="EMBL/GenBank/DDBJ databases">
        <title>Genome sequence of Naumovozyma castellii.</title>
        <authorList>
            <person name="Gordon J.L."/>
            <person name="Armisen D."/>
            <person name="Proux-Wera E."/>
            <person name="OhEigeartaigh S.S."/>
            <person name="Byrne K.P."/>
            <person name="Wolfe K.H."/>
        </authorList>
    </citation>
    <scope>NUCLEOTIDE SEQUENCE</scope>
    <source>
        <strain>Type strain:CBS 4309</strain>
    </source>
</reference>
<keyword evidence="8" id="KW-0520">NAD</keyword>
<dbReference type="PANTHER" id="PTHR42904:SF6">
    <property type="entry name" value="NAD-CAPPED RNA HYDROLASE NUDT12"/>
    <property type="match status" value="1"/>
</dbReference>
<dbReference type="InParanoid" id="G0VEK7"/>
<dbReference type="OrthoDB" id="10249612at2759"/>
<comment type="similarity">
    <text evidence="3">Belongs to the Nudix hydrolase family. NudC subfamily.</text>
</comment>
<evidence type="ECO:0000259" key="10">
    <source>
        <dbReference type="PROSITE" id="PS51462"/>
    </source>
</evidence>
<dbReference type="CDD" id="cd03429">
    <property type="entry name" value="NUDIX_NADH_pyrophosphatase_Nudt13"/>
    <property type="match status" value="1"/>
</dbReference>
<evidence type="ECO:0000256" key="1">
    <source>
        <dbReference type="ARBA" id="ARBA00001946"/>
    </source>
</evidence>
<evidence type="ECO:0000256" key="3">
    <source>
        <dbReference type="ARBA" id="ARBA00009595"/>
    </source>
</evidence>
<evidence type="ECO:0000256" key="9">
    <source>
        <dbReference type="ARBA" id="ARBA00023679"/>
    </source>
</evidence>
<evidence type="ECO:0000256" key="5">
    <source>
        <dbReference type="ARBA" id="ARBA00022723"/>
    </source>
</evidence>
<dbReference type="RefSeq" id="XP_003676359.1">
    <property type="nucleotide sequence ID" value="XM_003676311.1"/>
</dbReference>
<evidence type="ECO:0000256" key="8">
    <source>
        <dbReference type="ARBA" id="ARBA00023027"/>
    </source>
</evidence>
<dbReference type="GO" id="GO:0110155">
    <property type="term" value="P:NAD-cap decapping"/>
    <property type="evidence" value="ECO:0007669"/>
    <property type="project" value="EnsemblFungi"/>
</dbReference>
<evidence type="ECO:0000256" key="2">
    <source>
        <dbReference type="ARBA" id="ARBA00001947"/>
    </source>
</evidence>
<dbReference type="GO" id="GO:0005829">
    <property type="term" value="C:cytosol"/>
    <property type="evidence" value="ECO:0007669"/>
    <property type="project" value="TreeGrafter"/>
</dbReference>
<gene>
    <name evidence="11" type="primary">NCAS0D04170</name>
    <name evidence="11" type="ordered locus">NCAS_0D04170</name>
</gene>
<comment type="cofactor">
    <cofactor evidence="2">
        <name>Zn(2+)</name>
        <dbReference type="ChEBI" id="CHEBI:29105"/>
    </cofactor>
</comment>
<dbReference type="PROSITE" id="PS00893">
    <property type="entry name" value="NUDIX_BOX"/>
    <property type="match status" value="1"/>
</dbReference>
<proteinExistence type="inferred from homology"/>
<dbReference type="GO" id="GO:0046872">
    <property type="term" value="F:metal ion binding"/>
    <property type="evidence" value="ECO:0007669"/>
    <property type="project" value="UniProtKB-KW"/>
</dbReference>
<dbReference type="GO" id="GO:0005777">
    <property type="term" value="C:peroxisome"/>
    <property type="evidence" value="ECO:0007669"/>
    <property type="project" value="EnsemblFungi"/>
</dbReference>
<dbReference type="eggNOG" id="KOG3084">
    <property type="taxonomic scope" value="Eukaryota"/>
</dbReference>
<dbReference type="HOGENOM" id="CLU_037162_0_2_1"/>
<dbReference type="EMBL" id="HE576755">
    <property type="protein sequence ID" value="CCC69998.1"/>
    <property type="molecule type" value="Genomic_DNA"/>
</dbReference>
<dbReference type="InterPro" id="IPR000086">
    <property type="entry name" value="NUDIX_hydrolase_dom"/>
</dbReference>
<dbReference type="GO" id="GO:0000210">
    <property type="term" value="F:NAD+ diphosphatase activity"/>
    <property type="evidence" value="ECO:0007669"/>
    <property type="project" value="EnsemblFungi"/>
</dbReference>
<comment type="cofactor">
    <cofactor evidence="1">
        <name>Mg(2+)</name>
        <dbReference type="ChEBI" id="CHEBI:18420"/>
    </cofactor>
</comment>
<dbReference type="Pfam" id="PF00293">
    <property type="entry name" value="NUDIX"/>
    <property type="match status" value="1"/>
</dbReference>
<dbReference type="GO" id="GO:0035529">
    <property type="term" value="F:NADH pyrophosphatase activity"/>
    <property type="evidence" value="ECO:0007669"/>
    <property type="project" value="TreeGrafter"/>
</dbReference>
<dbReference type="GO" id="GO:0019677">
    <property type="term" value="P:NAD+ catabolic process"/>
    <property type="evidence" value="ECO:0007669"/>
    <property type="project" value="TreeGrafter"/>
</dbReference>
<protein>
    <recommendedName>
        <fullName evidence="4">NAD(+) diphosphatase</fullName>
        <ecNumber evidence="4">3.6.1.22</ecNumber>
    </recommendedName>
</protein>
<dbReference type="KEGG" id="ncs:NCAS_0D04170"/>
<dbReference type="EC" id="3.6.1.22" evidence="4"/>
<dbReference type="GeneID" id="96903604"/>